<comment type="caution">
    <text evidence="2">The sequence shown here is derived from an EMBL/GenBank/DDBJ whole genome shotgun (WGS) entry which is preliminary data.</text>
</comment>
<name>A0ABX1YZS3_9BACL</name>
<dbReference type="SUPFAM" id="SSF53474">
    <property type="entry name" value="alpha/beta-Hydrolases"/>
    <property type="match status" value="1"/>
</dbReference>
<proteinExistence type="predicted"/>
<sequence>MNKQELTQKKTGFVFIHGAGLESGVWDKVIEGLDHPCLQIDFPYRKGSVESRKELTLGDYVTHLKRQIDAWETPKFVIVAHSLGGVLALRLASELSDRLIGLVAVGAAIPKNGGSFLSVLPFPKRILMSTILRKMGTKPPESAIRAGLCNDLTLEQTSDIVKGFVPESVRVYTDPIDVSVPAVPKLYVKLTKDKEFGLSLQNKMISNLSPQSVQSLDTGHLPMLSDPDGLKLILQNYGRTHLAPSQVWM</sequence>
<protein>
    <submittedName>
        <fullName evidence="2">Alpha/beta fold hydrolase</fullName>
    </submittedName>
</protein>
<organism evidence="2 3">
    <name type="scientific">Paenibacillus germinis</name>
    <dbReference type="NCBI Taxonomy" id="2654979"/>
    <lineage>
        <taxon>Bacteria</taxon>
        <taxon>Bacillati</taxon>
        <taxon>Bacillota</taxon>
        <taxon>Bacilli</taxon>
        <taxon>Bacillales</taxon>
        <taxon>Paenibacillaceae</taxon>
        <taxon>Paenibacillus</taxon>
    </lineage>
</organism>
<dbReference type="RefSeq" id="WP_171689737.1">
    <property type="nucleotide sequence ID" value="NZ_WHOC01000062.1"/>
</dbReference>
<evidence type="ECO:0000313" key="3">
    <source>
        <dbReference type="Proteomes" id="UP000658690"/>
    </source>
</evidence>
<dbReference type="PANTHER" id="PTHR37017">
    <property type="entry name" value="AB HYDROLASE-1 DOMAIN-CONTAINING PROTEIN-RELATED"/>
    <property type="match status" value="1"/>
</dbReference>
<dbReference type="InterPro" id="IPR052897">
    <property type="entry name" value="Sec-Metab_Biosynth_Hydrolase"/>
</dbReference>
<dbReference type="Pfam" id="PF12697">
    <property type="entry name" value="Abhydrolase_6"/>
    <property type="match status" value="1"/>
</dbReference>
<dbReference type="Proteomes" id="UP000658690">
    <property type="component" value="Unassembled WGS sequence"/>
</dbReference>
<dbReference type="GO" id="GO:0016787">
    <property type="term" value="F:hydrolase activity"/>
    <property type="evidence" value="ECO:0007669"/>
    <property type="project" value="UniProtKB-KW"/>
</dbReference>
<dbReference type="InterPro" id="IPR000073">
    <property type="entry name" value="AB_hydrolase_1"/>
</dbReference>
<dbReference type="Gene3D" id="3.40.50.1820">
    <property type="entry name" value="alpha/beta hydrolase"/>
    <property type="match status" value="1"/>
</dbReference>
<dbReference type="InterPro" id="IPR029058">
    <property type="entry name" value="AB_hydrolase_fold"/>
</dbReference>
<keyword evidence="3" id="KW-1185">Reference proteome</keyword>
<gene>
    <name evidence="2" type="ORF">GC102_11865</name>
</gene>
<dbReference type="EMBL" id="WHOC01000062">
    <property type="protein sequence ID" value="NOU86463.1"/>
    <property type="molecule type" value="Genomic_DNA"/>
</dbReference>
<dbReference type="PANTHER" id="PTHR37017:SF11">
    <property type="entry name" value="ESTERASE_LIPASE_THIOESTERASE DOMAIN-CONTAINING PROTEIN"/>
    <property type="match status" value="1"/>
</dbReference>
<keyword evidence="2" id="KW-0378">Hydrolase</keyword>
<accession>A0ABX1YZS3</accession>
<reference evidence="2 3" key="1">
    <citation type="submission" date="2019-10" db="EMBL/GenBank/DDBJ databases">
        <title>Description of Paenibacillus choica sp. nov.</title>
        <authorList>
            <person name="Carlier A."/>
            <person name="Qi S."/>
        </authorList>
    </citation>
    <scope>NUCLEOTIDE SEQUENCE [LARGE SCALE GENOMIC DNA]</scope>
    <source>
        <strain evidence="2 3">LMG 31460</strain>
    </source>
</reference>
<feature type="domain" description="AB hydrolase-1" evidence="1">
    <location>
        <begin position="13"/>
        <end position="229"/>
    </location>
</feature>
<evidence type="ECO:0000259" key="1">
    <source>
        <dbReference type="Pfam" id="PF12697"/>
    </source>
</evidence>
<evidence type="ECO:0000313" key="2">
    <source>
        <dbReference type="EMBL" id="NOU86463.1"/>
    </source>
</evidence>